<evidence type="ECO:0000313" key="2">
    <source>
        <dbReference type="EnsemblPlants" id="AUR62043579-RA:cds"/>
    </source>
</evidence>
<evidence type="ECO:0000313" key="3">
    <source>
        <dbReference type="Proteomes" id="UP000596660"/>
    </source>
</evidence>
<dbReference type="PANTHER" id="PTHR33984">
    <property type="entry name" value="OS02G0717600 PROTEIN"/>
    <property type="match status" value="1"/>
</dbReference>
<dbReference type="OMA" id="WVDNQPA"/>
<protein>
    <submittedName>
        <fullName evidence="2">Uncharacterized protein</fullName>
    </submittedName>
</protein>
<feature type="compositionally biased region" description="Gly residues" evidence="1">
    <location>
        <begin position="384"/>
        <end position="394"/>
    </location>
</feature>
<dbReference type="Proteomes" id="UP000596660">
    <property type="component" value="Unplaced"/>
</dbReference>
<feature type="region of interest" description="Disordered" evidence="1">
    <location>
        <begin position="342"/>
        <end position="400"/>
    </location>
</feature>
<keyword evidence="3" id="KW-1185">Reference proteome</keyword>
<proteinExistence type="predicted"/>
<name>A0A803NBX3_CHEQI</name>
<dbReference type="PANTHER" id="PTHR33984:SF2">
    <property type="entry name" value="OS02G0717600 PROTEIN"/>
    <property type="match status" value="1"/>
</dbReference>
<evidence type="ECO:0000256" key="1">
    <source>
        <dbReference type="SAM" id="MobiDB-lite"/>
    </source>
</evidence>
<dbReference type="Gramene" id="AUR62043579-RA">
    <property type="protein sequence ID" value="AUR62043579-RA:cds"/>
    <property type="gene ID" value="AUR62043579"/>
</dbReference>
<organism evidence="2 3">
    <name type="scientific">Chenopodium quinoa</name>
    <name type="common">Quinoa</name>
    <dbReference type="NCBI Taxonomy" id="63459"/>
    <lineage>
        <taxon>Eukaryota</taxon>
        <taxon>Viridiplantae</taxon>
        <taxon>Streptophyta</taxon>
        <taxon>Embryophyta</taxon>
        <taxon>Tracheophyta</taxon>
        <taxon>Spermatophyta</taxon>
        <taxon>Magnoliopsida</taxon>
        <taxon>eudicotyledons</taxon>
        <taxon>Gunneridae</taxon>
        <taxon>Pentapetalae</taxon>
        <taxon>Caryophyllales</taxon>
        <taxon>Chenopodiaceae</taxon>
        <taxon>Chenopodioideae</taxon>
        <taxon>Atripliceae</taxon>
        <taxon>Chenopodium</taxon>
    </lineage>
</organism>
<dbReference type="EnsemblPlants" id="AUR62043579-RA">
    <property type="protein sequence ID" value="AUR62043579-RA:cds"/>
    <property type="gene ID" value="AUR62043579"/>
</dbReference>
<reference evidence="2" key="2">
    <citation type="submission" date="2021-03" db="UniProtKB">
        <authorList>
            <consortium name="EnsemblPlants"/>
        </authorList>
    </citation>
    <scope>IDENTIFICATION</scope>
</reference>
<dbReference type="AlphaFoldDB" id="A0A803NBX3"/>
<sequence length="419" mass="45947">MHKRYSRADEWSGGLLQTGDIVEEIQVGELILRSPFKDGNSGVQKHLHKGFKSKETAVRVRVRRGEFDSAVLVGCIVPEGRKKKQQLHHTLNSTQIEDGYVAYPWERKMQTTLRVPNSSSFFSILFLPKASETGRGRYNDVEDTLARANAWFNAAQASGIPITLTNIQTESLLTKISGETASSTVSTSSLSDLPNLANASLYGFEDYHGVDIGVVRAIRLWYSPIQEYPIEIDIEEGDVKLGFAVSRTEEGFIYISSILEGDGNVPSARSGLSELYKEASRDSKLLVISRVNNQKVLPWIVSPSSAIQCFDTVSLSQKLSLHRHARAPLLFHVLMQDSQFASNSARSQSGPAPLAMPVWPNSLQSPRYSDGDHNQPPSPSSGSPGAGLNGGGTEIGLARDTAGEESFRFHDFALPANWV</sequence>
<accession>A0A803NBX3</accession>
<reference evidence="2" key="1">
    <citation type="journal article" date="2017" name="Nature">
        <title>The genome of Chenopodium quinoa.</title>
        <authorList>
            <person name="Jarvis D.E."/>
            <person name="Ho Y.S."/>
            <person name="Lightfoot D.J."/>
            <person name="Schmoeckel S.M."/>
            <person name="Li B."/>
            <person name="Borm T.J.A."/>
            <person name="Ohyanagi H."/>
            <person name="Mineta K."/>
            <person name="Michell C.T."/>
            <person name="Saber N."/>
            <person name="Kharbatia N.M."/>
            <person name="Rupper R.R."/>
            <person name="Sharp A.R."/>
            <person name="Dally N."/>
            <person name="Boughton B.A."/>
            <person name="Woo Y.H."/>
            <person name="Gao G."/>
            <person name="Schijlen E.G.W.M."/>
            <person name="Guo X."/>
            <person name="Momin A.A."/>
            <person name="Negrao S."/>
            <person name="Al-Babili S."/>
            <person name="Gehring C."/>
            <person name="Roessner U."/>
            <person name="Jung C."/>
            <person name="Murphy K."/>
            <person name="Arold S.T."/>
            <person name="Gojobori T."/>
            <person name="van der Linden C.G."/>
            <person name="van Loo E.N."/>
            <person name="Jellen E.N."/>
            <person name="Maughan P.J."/>
            <person name="Tester M."/>
        </authorList>
    </citation>
    <scope>NUCLEOTIDE SEQUENCE [LARGE SCALE GENOMIC DNA]</scope>
    <source>
        <strain evidence="2">cv. PI 614886</strain>
    </source>
</reference>